<dbReference type="RefSeq" id="WP_119972915.1">
    <property type="nucleotide sequence ID" value="NZ_CP032416.1"/>
</dbReference>
<keyword evidence="7" id="KW-1185">Reference proteome</keyword>
<keyword evidence="6" id="KW-0969">Cilium</keyword>
<dbReference type="PANTHER" id="PTHR42792:SF1">
    <property type="entry name" value="FLAGELLAR HOOK-ASSOCIATED PROTEIN 3"/>
    <property type="match status" value="1"/>
</dbReference>
<feature type="domain" description="Flagellin N-terminal" evidence="4">
    <location>
        <begin position="4"/>
        <end position="138"/>
    </location>
</feature>
<evidence type="ECO:0000259" key="5">
    <source>
        <dbReference type="Pfam" id="PF00700"/>
    </source>
</evidence>
<sequence length="526" mass="56821">MRITNKMISDNYLNDMQANLNNLKNIQQQITTQNNFSRPSDAPFDVSITMQMQSSINANTQYGKNITNTSNWMQSTDTALSQIGDIYSKIRDDLVKAGNGVLKSDDLSKIKDEINQYISSLSGILNSNSQGEFIFGGTKGSSKPTGAQSEYITTKSNPDGSDVTISGDSTEASDTMYEIGVSSIDAKGNGNIEGVNCVKSTDGGKTWTSITPTFVSTNYVKIDGLDLKFSPNLNTKVNDTYTFSLVKNTVLSYNSSDNQTIKDLPPVVSDGFTASNWSGKGIVFNVNGATEDSKITLSSFASGADVDDVVKDINNKISANSDLKGKVLAQKTSDGKIRFDTLTNDTVFLKNSTVTSDLTSAASKEIPNIELSQIDSKRQTEISQGVLVQYNVSASDVINYGSGSTDNIIDLFKRIVNNLDGKDDTGALNSDAAQKAISGDDLNDLDKAITQILKVRSNVGSTENRMTAAQTQNSDFSTDMTDILSKTQKVDMTKVIMQYATAQTVYLASLQTSAKIIQPTLMDYLS</sequence>
<name>A0A386H4Q6_9CLOT</name>
<dbReference type="PANTHER" id="PTHR42792">
    <property type="entry name" value="FLAGELLIN"/>
    <property type="match status" value="1"/>
</dbReference>
<dbReference type="EMBL" id="CP032416">
    <property type="protein sequence ID" value="AYD40717.1"/>
    <property type="molecule type" value="Genomic_DNA"/>
</dbReference>
<evidence type="ECO:0000313" key="6">
    <source>
        <dbReference type="EMBL" id="AYD40717.1"/>
    </source>
</evidence>
<dbReference type="Proteomes" id="UP000266301">
    <property type="component" value="Chromosome"/>
</dbReference>
<comment type="subcellular location">
    <subcellularLocation>
        <location evidence="3">Secreted</location>
    </subcellularLocation>
    <subcellularLocation>
        <location evidence="3">Bacterial flagellum</location>
    </subcellularLocation>
</comment>
<comment type="function">
    <text evidence="3">Flagellin is the subunit protein which polymerizes to form the filaments of bacterial flagella.</text>
</comment>
<dbReference type="Pfam" id="PF00669">
    <property type="entry name" value="Flagellin_N"/>
    <property type="match status" value="1"/>
</dbReference>
<dbReference type="SUPFAM" id="SSF64518">
    <property type="entry name" value="Phase 1 flagellin"/>
    <property type="match status" value="1"/>
</dbReference>
<dbReference type="OrthoDB" id="9758307at2"/>
<dbReference type="KEGG" id="cfer:D4Z93_09310"/>
<dbReference type="AlphaFoldDB" id="A0A386H4Q6"/>
<dbReference type="InterPro" id="IPR001492">
    <property type="entry name" value="Flagellin"/>
</dbReference>
<dbReference type="Gene3D" id="1.20.1330.10">
    <property type="entry name" value="f41 fragment of flagellin, N-terminal domain"/>
    <property type="match status" value="2"/>
</dbReference>
<reference evidence="6 7" key="1">
    <citation type="journal article" date="2019" name="Int. J. Syst. Evol. Microbiol.">
        <title>Clostridium fermenticellae sp. nov., isolated from the mud in a fermentation cellar for the production of the Chinese liquor, baijiu.</title>
        <authorList>
            <person name="Xu P.X."/>
            <person name="Chai L.J."/>
            <person name="Qiu T."/>
            <person name="Zhang X.J."/>
            <person name="Lu Z.M."/>
            <person name="Xiao C."/>
            <person name="Wang S.T."/>
            <person name="Shen C.H."/>
            <person name="Shi J.S."/>
            <person name="Xu Z.H."/>
        </authorList>
    </citation>
    <scope>NUCLEOTIDE SEQUENCE [LARGE SCALE GENOMIC DNA]</scope>
    <source>
        <strain evidence="6 7">JN500901</strain>
    </source>
</reference>
<accession>A0A386H4Q6</accession>
<dbReference type="Pfam" id="PF00700">
    <property type="entry name" value="Flagellin_C"/>
    <property type="match status" value="1"/>
</dbReference>
<proteinExistence type="inferred from homology"/>
<evidence type="ECO:0000256" key="2">
    <source>
        <dbReference type="ARBA" id="ARBA00023143"/>
    </source>
</evidence>
<gene>
    <name evidence="6" type="ORF">D4Z93_09310</name>
</gene>
<dbReference type="InterPro" id="IPR001029">
    <property type="entry name" value="Flagellin_N"/>
</dbReference>
<keyword evidence="6" id="KW-0282">Flagellum</keyword>
<evidence type="ECO:0000256" key="3">
    <source>
        <dbReference type="RuleBase" id="RU362073"/>
    </source>
</evidence>
<dbReference type="GO" id="GO:0005198">
    <property type="term" value="F:structural molecule activity"/>
    <property type="evidence" value="ECO:0007669"/>
    <property type="project" value="UniProtKB-UniRule"/>
</dbReference>
<keyword evidence="6" id="KW-0966">Cell projection</keyword>
<dbReference type="InterPro" id="IPR046358">
    <property type="entry name" value="Flagellin_C"/>
</dbReference>
<dbReference type="GO" id="GO:0005576">
    <property type="term" value="C:extracellular region"/>
    <property type="evidence" value="ECO:0007669"/>
    <property type="project" value="UniProtKB-SubCell"/>
</dbReference>
<protein>
    <recommendedName>
        <fullName evidence="3">Flagellin</fullName>
    </recommendedName>
</protein>
<feature type="domain" description="Flagellin C-terminal" evidence="5">
    <location>
        <begin position="444"/>
        <end position="525"/>
    </location>
</feature>
<evidence type="ECO:0000256" key="1">
    <source>
        <dbReference type="ARBA" id="ARBA00005709"/>
    </source>
</evidence>
<keyword evidence="3" id="KW-0964">Secreted</keyword>
<dbReference type="GO" id="GO:0009288">
    <property type="term" value="C:bacterial-type flagellum"/>
    <property type="evidence" value="ECO:0007669"/>
    <property type="project" value="UniProtKB-SubCell"/>
</dbReference>
<keyword evidence="2 3" id="KW-0975">Bacterial flagellum</keyword>
<organism evidence="6 7">
    <name type="scientific">Clostridium fermenticellae</name>
    <dbReference type="NCBI Taxonomy" id="2068654"/>
    <lineage>
        <taxon>Bacteria</taxon>
        <taxon>Bacillati</taxon>
        <taxon>Bacillota</taxon>
        <taxon>Clostridia</taxon>
        <taxon>Eubacteriales</taxon>
        <taxon>Clostridiaceae</taxon>
        <taxon>Clostridium</taxon>
    </lineage>
</organism>
<comment type="similarity">
    <text evidence="1 3">Belongs to the bacterial flagellin family.</text>
</comment>
<evidence type="ECO:0000259" key="4">
    <source>
        <dbReference type="Pfam" id="PF00669"/>
    </source>
</evidence>
<evidence type="ECO:0000313" key="7">
    <source>
        <dbReference type="Proteomes" id="UP000266301"/>
    </source>
</evidence>